<proteinExistence type="predicted"/>
<name>A0A6P1TSE1_9FIRM</name>
<accession>A0A6P1TSE1</accession>
<dbReference type="Proteomes" id="UP000464314">
    <property type="component" value="Chromosome"/>
</dbReference>
<evidence type="ECO:0000313" key="1">
    <source>
        <dbReference type="EMBL" id="QHQ63393.1"/>
    </source>
</evidence>
<sequence>MLRLSNGRKCIKNIRIRNDTLIENRDATLSIRIELYKVIEFIDTR</sequence>
<reference evidence="1 2" key="1">
    <citation type="submission" date="2020-01" db="EMBL/GenBank/DDBJ databases">
        <title>Genome analysis of Anaerocolumna sp. CBA3638.</title>
        <authorList>
            <person name="Kim J."/>
            <person name="Roh S.W."/>
        </authorList>
    </citation>
    <scope>NUCLEOTIDE SEQUENCE [LARGE SCALE GENOMIC DNA]</scope>
    <source>
        <strain evidence="1 2">CBA3638</strain>
    </source>
</reference>
<dbReference type="RefSeq" id="WP_161840215.1">
    <property type="nucleotide sequence ID" value="NZ_CP048000.1"/>
</dbReference>
<keyword evidence="2" id="KW-1185">Reference proteome</keyword>
<gene>
    <name evidence="1" type="ORF">Ana3638_23620</name>
</gene>
<organism evidence="1 2">
    <name type="scientific">Anaerocolumna sedimenticola</name>
    <dbReference type="NCBI Taxonomy" id="2696063"/>
    <lineage>
        <taxon>Bacteria</taxon>
        <taxon>Bacillati</taxon>
        <taxon>Bacillota</taxon>
        <taxon>Clostridia</taxon>
        <taxon>Lachnospirales</taxon>
        <taxon>Lachnospiraceae</taxon>
        <taxon>Anaerocolumna</taxon>
    </lineage>
</organism>
<protein>
    <submittedName>
        <fullName evidence="1">Uncharacterized protein</fullName>
    </submittedName>
</protein>
<evidence type="ECO:0000313" key="2">
    <source>
        <dbReference type="Proteomes" id="UP000464314"/>
    </source>
</evidence>
<dbReference type="EMBL" id="CP048000">
    <property type="protein sequence ID" value="QHQ63393.1"/>
    <property type="molecule type" value="Genomic_DNA"/>
</dbReference>
<dbReference type="AlphaFoldDB" id="A0A6P1TSE1"/>
<dbReference type="KEGG" id="anr:Ana3638_23620"/>